<evidence type="ECO:0000256" key="1">
    <source>
        <dbReference type="SAM" id="Phobius"/>
    </source>
</evidence>
<evidence type="ECO:0000313" key="3">
    <source>
        <dbReference type="Proteomes" id="UP000663881"/>
    </source>
</evidence>
<comment type="caution">
    <text evidence="2">The sequence shown here is derived from an EMBL/GenBank/DDBJ whole genome shotgun (WGS) entry which is preliminary data.</text>
</comment>
<dbReference type="EMBL" id="CAJOAY010000325">
    <property type="protein sequence ID" value="CAF3631148.1"/>
    <property type="molecule type" value="Genomic_DNA"/>
</dbReference>
<dbReference type="AlphaFoldDB" id="A0A818PV03"/>
<feature type="transmembrane region" description="Helical" evidence="1">
    <location>
        <begin position="405"/>
        <end position="436"/>
    </location>
</feature>
<evidence type="ECO:0000313" key="2">
    <source>
        <dbReference type="EMBL" id="CAF3631148.1"/>
    </source>
</evidence>
<accession>A0A818PV03</accession>
<feature type="transmembrane region" description="Helical" evidence="1">
    <location>
        <begin position="828"/>
        <end position="849"/>
    </location>
</feature>
<keyword evidence="1" id="KW-0472">Membrane</keyword>
<keyword evidence="1" id="KW-1133">Transmembrane helix</keyword>
<organism evidence="2 3">
    <name type="scientific">Adineta steineri</name>
    <dbReference type="NCBI Taxonomy" id="433720"/>
    <lineage>
        <taxon>Eukaryota</taxon>
        <taxon>Metazoa</taxon>
        <taxon>Spiralia</taxon>
        <taxon>Gnathifera</taxon>
        <taxon>Rotifera</taxon>
        <taxon>Eurotatoria</taxon>
        <taxon>Bdelloidea</taxon>
        <taxon>Adinetida</taxon>
        <taxon>Adinetidae</taxon>
        <taxon>Adineta</taxon>
    </lineage>
</organism>
<reference evidence="2" key="1">
    <citation type="submission" date="2021-02" db="EMBL/GenBank/DDBJ databases">
        <authorList>
            <person name="Nowell W R."/>
        </authorList>
    </citation>
    <scope>NUCLEOTIDE SEQUENCE</scope>
</reference>
<dbReference type="Proteomes" id="UP000663881">
    <property type="component" value="Unassembled WGS sequence"/>
</dbReference>
<protein>
    <submittedName>
        <fullName evidence="2">Uncharacterized protein</fullName>
    </submittedName>
</protein>
<feature type="transmembrane region" description="Helical" evidence="1">
    <location>
        <begin position="43"/>
        <end position="61"/>
    </location>
</feature>
<name>A0A818PV03_9BILA</name>
<sequence>MSIQVLWQSLYRIVRNKWNTGNIFDSQSVDPLIIRRGILSTRLYSILVIISLITLITYTSLSNRIENKTVILPSQSIYKYLQKKYADSLQCSCTQVSIPYGNFVQTSPLFHQVCSSNFISQQWINFIFQTNSLSIWPIDVRTSLSAMWQLIRTFCQSSINIITDALNQFNNSPLVNTMLLTEELLEAKVQAALYLSRQTALSTLTQPMTIVHKITQANQLVTGLLTNYVAVTRNFGLASYNPVYDIGYMNVSLYAGLFGNKYILKNSTRVCSCQNNGSCPLPGNLYLYKTYETFGTYDLNRIKANETLSGIIIDCLPSQMVLSSSLECFYNQSCLNILLSSYKNPLNISILNQSLSSRFLSTTKIELLINELFLEEIFNATNYTKYYSQCSPSICQYTYIHSFSWIYILIIFTGLLGGITTVLHIITPYIIQLILFSNNYQQNQIRPKEFFLKFKNKVQNFNLYSKDSRDPIRVYHGVIATRLYIILFLISISIIALLSYPQNEIVNEIIRNPSEEEYKELDEKYSSTLTCPCTQISIPYKNLITIEVKYHQICTSDFIQSWWYQSFLPYNTSDIKLDFLSIASSYFQTLASFCDIAKIIINNEINRFLTTTTFVHAQLLTNDLFNSQINSAINTFIQLTKHEYLYRMNLTNGLLHSNQYLSHMIASTDLDTTLSYWSNGANTIQIITDAMYTLDASGDKCYCVLDSTCNIDNEVLSDFGDGWSINWQLDGIRGGCSVMNSVLKSSLMCWFENTCLNQLRTLVKTAQLPSITSLDSTLSSRYFPNTSIEIIFNELMIEEWNFSPSYSIYYQKCKPSFCSYSHEKKPSIVYTIIIIISLIGGINVILRLFSPLIIKILFKFIHILKCQNSLQISTVQQENVEIRSGIINRLIDKFSTINLFDSESNNMETIRLERISTKLYLLVFTICIYSITIYTIFSDKTIHQSFSNPSQNDYNNLLMSYSKSLDCPCNKISITYKDFIEIDATFHQICSSDFVNMKWINYLFNEGYWSDYERRDIRVRGSAYFLFLSSVCEISRRTTNNAIEQFHNEIFINTKLISETEFNIQIENIILQFQKLTLTKFSRSLKLLRDIMNGNAFVSSYFLNCPIITTNGCSCGTQSDCIDSGGIYYSLNNHEIFAMPGLHIGCSVVDTLLYSTFEC</sequence>
<feature type="transmembrane region" description="Helical" evidence="1">
    <location>
        <begin position="483"/>
        <end position="501"/>
    </location>
</feature>
<keyword evidence="1" id="KW-0812">Transmembrane</keyword>
<proteinExistence type="predicted"/>
<feature type="transmembrane region" description="Helical" evidence="1">
    <location>
        <begin position="919"/>
        <end position="937"/>
    </location>
</feature>
<feature type="non-terminal residue" evidence="2">
    <location>
        <position position="1"/>
    </location>
</feature>
<gene>
    <name evidence="2" type="ORF">OKA104_LOCUS8137</name>
</gene>